<dbReference type="GO" id="GO:1990961">
    <property type="term" value="P:xenobiotic detoxification by transmembrane export across the plasma membrane"/>
    <property type="evidence" value="ECO:0007669"/>
    <property type="project" value="InterPro"/>
</dbReference>
<keyword evidence="5 6" id="KW-0472">Membrane</keyword>
<dbReference type="InterPro" id="IPR002528">
    <property type="entry name" value="MATE_fam"/>
</dbReference>
<dbReference type="CDD" id="cd13132">
    <property type="entry name" value="MATE_eukaryotic"/>
    <property type="match status" value="1"/>
</dbReference>
<organism evidence="8 9">
    <name type="scientific">Petromyzon marinus</name>
    <name type="common">Sea lamprey</name>
    <dbReference type="NCBI Taxonomy" id="7757"/>
    <lineage>
        <taxon>Eukaryota</taxon>
        <taxon>Metazoa</taxon>
        <taxon>Chordata</taxon>
        <taxon>Craniata</taxon>
        <taxon>Vertebrata</taxon>
        <taxon>Cyclostomata</taxon>
        <taxon>Hyperoartia</taxon>
        <taxon>Petromyzontiformes</taxon>
        <taxon>Petromyzontidae</taxon>
        <taxon>Petromyzon</taxon>
    </lineage>
</organism>
<feature type="transmembrane region" description="Helical" evidence="6">
    <location>
        <begin position="109"/>
        <end position="128"/>
    </location>
</feature>
<dbReference type="AlphaFoldDB" id="A0AAJ7SQG1"/>
<feature type="transmembrane region" description="Helical" evidence="6">
    <location>
        <begin position="291"/>
        <end position="312"/>
    </location>
</feature>
<name>A0AAJ7SQG1_PETMA</name>
<keyword evidence="3 6" id="KW-0812">Transmembrane</keyword>
<feature type="transmembrane region" description="Helical" evidence="6">
    <location>
        <begin position="371"/>
        <end position="392"/>
    </location>
</feature>
<comment type="subcellular location">
    <subcellularLocation>
        <location evidence="1">Membrane</location>
        <topology evidence="1">Multi-pass membrane protein</topology>
    </subcellularLocation>
</comment>
<proteinExistence type="inferred from homology"/>
<keyword evidence="8" id="KW-1185">Reference proteome</keyword>
<dbReference type="GO" id="GO:0015297">
    <property type="term" value="F:antiporter activity"/>
    <property type="evidence" value="ECO:0007669"/>
    <property type="project" value="InterPro"/>
</dbReference>
<dbReference type="GO" id="GO:0042910">
    <property type="term" value="F:xenobiotic transmembrane transporter activity"/>
    <property type="evidence" value="ECO:0007669"/>
    <property type="project" value="InterPro"/>
</dbReference>
<feature type="transmembrane region" description="Helical" evidence="6">
    <location>
        <begin position="68"/>
        <end position="89"/>
    </location>
</feature>
<feature type="region of interest" description="Disordered" evidence="7">
    <location>
        <begin position="569"/>
        <end position="594"/>
    </location>
</feature>
<dbReference type="GeneID" id="116939265"/>
<dbReference type="Pfam" id="PF01554">
    <property type="entry name" value="MatE"/>
    <property type="match status" value="2"/>
</dbReference>
<feature type="transmembrane region" description="Helical" evidence="6">
    <location>
        <begin position="179"/>
        <end position="199"/>
    </location>
</feature>
<feature type="transmembrane region" description="Helical" evidence="6">
    <location>
        <begin position="148"/>
        <end position="167"/>
    </location>
</feature>
<reference evidence="9" key="1">
    <citation type="submission" date="2025-08" db="UniProtKB">
        <authorList>
            <consortium name="RefSeq"/>
        </authorList>
    </citation>
    <scope>IDENTIFICATION</scope>
    <source>
        <tissue evidence="9">Sperm</tissue>
    </source>
</reference>
<evidence type="ECO:0000256" key="3">
    <source>
        <dbReference type="ARBA" id="ARBA00022692"/>
    </source>
</evidence>
<evidence type="ECO:0000256" key="2">
    <source>
        <dbReference type="ARBA" id="ARBA00010199"/>
    </source>
</evidence>
<feature type="transmembrane region" description="Helical" evidence="6">
    <location>
        <begin position="546"/>
        <end position="565"/>
    </location>
</feature>
<evidence type="ECO:0000256" key="5">
    <source>
        <dbReference type="ARBA" id="ARBA00023136"/>
    </source>
</evidence>
<feature type="transmembrane region" description="Helical" evidence="6">
    <location>
        <begin position="32"/>
        <end position="56"/>
    </location>
</feature>
<sequence length="594" mass="64561">MGHPCGNLCGGGRCRALSRFVPVNWKNELREVAMLAVPVTVSSFLIFCISMVSTVFCGHLGKIELDSVMLASAVINITAIAVGVGMSLACDTLMSQAFGAKNLHEVGVILQRGIIILMLSCCPCWALFLNIRPFLLTIGQDPEVARLASLYVLICIPALPAIFLYQLESKYLQNQSITMPQVYTGLLMNGLNALFNYIFIYVMDMGVPGSAVAYVISNYSQSILLFVYIRVRGLHRNTWAGWSWDCLQNWGVFMRLALPSLVMVCMEWWAYEVGIFLTGVLGVLEQASQAVTYQLITITYMIPLGLSVAVNVRVGNALGAGRPEQANNSAKVVMICIGFMELLNAVILVAGRHVVAYVFTTAHDVIDMVAAIMPVCAAYQLFEGIVVVSGGILRGGGRQKVGAVANFMGYNVFSLPIGISLMFCTSLRVIGLWIGMLVGLVMLCIFMIFYVCQLDWKAMANEAQERSGIGVKPQNVEEQQDVDKDMNGLSGLPAEHDSSEMSPEVIVLPLNGIDSNADMEGLEELNAPRHLLPAITLRQLLLRRSLAVLLSLAVLAAGITVRMMTQVEDSPARPTPFNSTVSSAVTEGSRLLPV</sequence>
<dbReference type="GO" id="GO:0016020">
    <property type="term" value="C:membrane"/>
    <property type="evidence" value="ECO:0007669"/>
    <property type="project" value="UniProtKB-SubCell"/>
</dbReference>
<feature type="transmembrane region" description="Helical" evidence="6">
    <location>
        <begin position="404"/>
        <end position="423"/>
    </location>
</feature>
<dbReference type="PANTHER" id="PTHR11206">
    <property type="entry name" value="MULTIDRUG RESISTANCE PROTEIN"/>
    <property type="match status" value="1"/>
</dbReference>
<feature type="compositionally biased region" description="Polar residues" evidence="7">
    <location>
        <begin position="576"/>
        <end position="586"/>
    </location>
</feature>
<evidence type="ECO:0000313" key="9">
    <source>
        <dbReference type="RefSeq" id="XP_032803354.1"/>
    </source>
</evidence>
<feature type="transmembrane region" description="Helical" evidence="6">
    <location>
        <begin position="429"/>
        <end position="452"/>
    </location>
</feature>
<evidence type="ECO:0000313" key="8">
    <source>
        <dbReference type="Proteomes" id="UP001318040"/>
    </source>
</evidence>
<protein>
    <recommendedName>
        <fullName evidence="6">Multidrug and toxin extrusion protein</fullName>
    </recommendedName>
</protein>
<dbReference type="RefSeq" id="XP_032803354.1">
    <property type="nucleotide sequence ID" value="XM_032947463.1"/>
</dbReference>
<feature type="transmembrane region" description="Helical" evidence="6">
    <location>
        <begin position="252"/>
        <end position="271"/>
    </location>
</feature>
<dbReference type="NCBIfam" id="TIGR00797">
    <property type="entry name" value="matE"/>
    <property type="match status" value="1"/>
</dbReference>
<evidence type="ECO:0000256" key="1">
    <source>
        <dbReference type="ARBA" id="ARBA00004141"/>
    </source>
</evidence>
<feature type="transmembrane region" description="Helical" evidence="6">
    <location>
        <begin position="332"/>
        <end position="351"/>
    </location>
</feature>
<dbReference type="CTD" id="55244"/>
<evidence type="ECO:0000256" key="7">
    <source>
        <dbReference type="SAM" id="MobiDB-lite"/>
    </source>
</evidence>
<dbReference type="InterPro" id="IPR045069">
    <property type="entry name" value="MATE_euk"/>
</dbReference>
<keyword evidence="4 6" id="KW-1133">Transmembrane helix</keyword>
<comment type="similarity">
    <text evidence="2 6">Belongs to the multi antimicrobial extrusion (MATE) (TC 2.A.66.1) family.</text>
</comment>
<evidence type="ECO:0000256" key="6">
    <source>
        <dbReference type="RuleBase" id="RU004914"/>
    </source>
</evidence>
<evidence type="ECO:0000256" key="4">
    <source>
        <dbReference type="ARBA" id="ARBA00022989"/>
    </source>
</evidence>
<dbReference type="Proteomes" id="UP001318040">
    <property type="component" value="Chromosome 5"/>
</dbReference>
<accession>A0AAJ7SQG1</accession>
<gene>
    <name evidence="9" type="primary">SLC47A1</name>
</gene>
<dbReference type="KEGG" id="pmrn:116939265"/>